<feature type="transmembrane region" description="Helical" evidence="1">
    <location>
        <begin position="79"/>
        <end position="98"/>
    </location>
</feature>
<evidence type="ECO:0000256" key="1">
    <source>
        <dbReference type="SAM" id="Phobius"/>
    </source>
</evidence>
<evidence type="ECO:0000313" key="3">
    <source>
        <dbReference type="Proteomes" id="UP000247099"/>
    </source>
</evidence>
<organism evidence="2 3">
    <name type="scientific">Coraliomargarita sinensis</name>
    <dbReference type="NCBI Taxonomy" id="2174842"/>
    <lineage>
        <taxon>Bacteria</taxon>
        <taxon>Pseudomonadati</taxon>
        <taxon>Verrucomicrobiota</taxon>
        <taxon>Opitutia</taxon>
        <taxon>Puniceicoccales</taxon>
        <taxon>Coraliomargaritaceae</taxon>
        <taxon>Coraliomargarita</taxon>
    </lineage>
</organism>
<feature type="transmembrane region" description="Helical" evidence="1">
    <location>
        <begin position="129"/>
        <end position="153"/>
    </location>
</feature>
<dbReference type="AlphaFoldDB" id="A0A317ZGK8"/>
<name>A0A317ZGK8_9BACT</name>
<protein>
    <submittedName>
        <fullName evidence="2">Uncharacterized protein</fullName>
    </submittedName>
</protein>
<dbReference type="OrthoDB" id="196133at2"/>
<keyword evidence="1" id="KW-1133">Transmembrane helix</keyword>
<keyword evidence="1" id="KW-0472">Membrane</keyword>
<feature type="transmembrane region" description="Helical" evidence="1">
    <location>
        <begin position="165"/>
        <end position="185"/>
    </location>
</feature>
<feature type="transmembrane region" description="Helical" evidence="1">
    <location>
        <begin position="19"/>
        <end position="36"/>
    </location>
</feature>
<gene>
    <name evidence="2" type="ORF">DDZ13_06350</name>
</gene>
<keyword evidence="3" id="KW-1185">Reference proteome</keyword>
<dbReference type="Proteomes" id="UP000247099">
    <property type="component" value="Unassembled WGS sequence"/>
</dbReference>
<feature type="transmembrane region" description="Helical" evidence="1">
    <location>
        <begin position="105"/>
        <end position="123"/>
    </location>
</feature>
<dbReference type="InParanoid" id="A0A317ZGK8"/>
<dbReference type="RefSeq" id="WP_110130590.1">
    <property type="nucleotide sequence ID" value="NZ_QHJQ01000003.1"/>
</dbReference>
<comment type="caution">
    <text evidence="2">The sequence shown here is derived from an EMBL/GenBank/DDBJ whole genome shotgun (WGS) entry which is preliminary data.</text>
</comment>
<feature type="transmembrane region" description="Helical" evidence="1">
    <location>
        <begin position="233"/>
        <end position="257"/>
    </location>
</feature>
<dbReference type="EMBL" id="QHJQ01000003">
    <property type="protein sequence ID" value="PXA04784.1"/>
    <property type="molecule type" value="Genomic_DNA"/>
</dbReference>
<sequence>MCDPDPAPLSTDKENRCRLIGILRLGSCACFLGWAWQHLRWGGPYDAVLWNPNYCGWLADLLGVSWEAYVAEVVTDSRILFGVRLLGFFYAALAVVSITARRDRFVQLSFLALGSLGLAFLTFCKFINSGYVAAILVEQGGQVLAPWVLLLALQRGVKDHLTIGLAIIAFCATFVGHGIYAIGWAPTPGHFYGLTYGILRTGAEATDLFLKFAGVMDFLVCAALVVPPLRRIGLAYAALWGLLTSLSRPAAGMSLALPWWGADQFLHEAVYRMPHITLPIFLFLAFSSFSKERSGNF</sequence>
<evidence type="ECO:0000313" key="2">
    <source>
        <dbReference type="EMBL" id="PXA04784.1"/>
    </source>
</evidence>
<feature type="transmembrane region" description="Helical" evidence="1">
    <location>
        <begin position="208"/>
        <end position="226"/>
    </location>
</feature>
<feature type="transmembrane region" description="Helical" evidence="1">
    <location>
        <begin position="269"/>
        <end position="289"/>
    </location>
</feature>
<keyword evidence="1" id="KW-0812">Transmembrane</keyword>
<accession>A0A317ZGK8</accession>
<reference evidence="2 3" key="1">
    <citation type="submission" date="2018-05" db="EMBL/GenBank/DDBJ databases">
        <title>Coraliomargarita sinensis sp. nov., isolated from a marine solar saltern.</title>
        <authorList>
            <person name="Zhou L.Y."/>
        </authorList>
    </citation>
    <scope>NUCLEOTIDE SEQUENCE [LARGE SCALE GENOMIC DNA]</scope>
    <source>
        <strain evidence="2 3">WN38</strain>
    </source>
</reference>
<proteinExistence type="predicted"/>